<protein>
    <recommendedName>
        <fullName evidence="3">Surface-adhesin protein E-like domain-containing protein</fullName>
    </recommendedName>
</protein>
<feature type="domain" description="Surface-adhesin protein E-like" evidence="3">
    <location>
        <begin position="30"/>
        <end position="128"/>
    </location>
</feature>
<reference evidence="4" key="1">
    <citation type="submission" date="2022-05" db="EMBL/GenBank/DDBJ databases">
        <title>Brevundimonas albigilva TT17 genome sequence.</title>
        <authorList>
            <person name="Lee K."/>
            <person name="Son H."/>
        </authorList>
    </citation>
    <scope>NUCLEOTIDE SEQUENCE</scope>
    <source>
        <strain evidence="4">TT17</strain>
    </source>
</reference>
<accession>A0ABY4SNE9</accession>
<dbReference type="InterPro" id="IPR031939">
    <property type="entry name" value="Adhesin_E-like"/>
</dbReference>
<feature type="compositionally biased region" description="Basic and acidic residues" evidence="1">
    <location>
        <begin position="101"/>
        <end position="112"/>
    </location>
</feature>
<feature type="signal peptide" evidence="2">
    <location>
        <begin position="1"/>
        <end position="27"/>
    </location>
</feature>
<sequence length="150" mass="15741">MKSRMKIVAAAAVCAVGPLAGAGPAAAQNWTLFSTTDRTAYLVDADTLAATDGTATTRLARVPRTGDAGDLSYDTEEVEVRCADQQSRSGLSVAYGPDGAETDRYTEESPWERAPDGTIYADVVSFVCDDTRPAGTPYPDIAAFIAAGRK</sequence>
<proteinExistence type="predicted"/>
<evidence type="ECO:0000256" key="2">
    <source>
        <dbReference type="SAM" id="SignalP"/>
    </source>
</evidence>
<evidence type="ECO:0000313" key="5">
    <source>
        <dbReference type="Proteomes" id="UP001055429"/>
    </source>
</evidence>
<name>A0ABY4SNE9_9CAUL</name>
<feature type="chain" id="PRO_5046721743" description="Surface-adhesin protein E-like domain-containing protein" evidence="2">
    <location>
        <begin position="28"/>
        <end position="150"/>
    </location>
</feature>
<dbReference type="RefSeq" id="WP_250202124.1">
    <property type="nucleotide sequence ID" value="NZ_CP097649.1"/>
</dbReference>
<gene>
    <name evidence="4" type="ORF">M8231_01850</name>
</gene>
<dbReference type="Proteomes" id="UP001055429">
    <property type="component" value="Chromosome"/>
</dbReference>
<evidence type="ECO:0000313" key="4">
    <source>
        <dbReference type="EMBL" id="URI15764.1"/>
    </source>
</evidence>
<evidence type="ECO:0000259" key="3">
    <source>
        <dbReference type="Pfam" id="PF16747"/>
    </source>
</evidence>
<organism evidence="4 5">
    <name type="scientific">Brevundimonas albigilva</name>
    <dbReference type="NCBI Taxonomy" id="1312364"/>
    <lineage>
        <taxon>Bacteria</taxon>
        <taxon>Pseudomonadati</taxon>
        <taxon>Pseudomonadota</taxon>
        <taxon>Alphaproteobacteria</taxon>
        <taxon>Caulobacterales</taxon>
        <taxon>Caulobacteraceae</taxon>
        <taxon>Brevundimonas</taxon>
    </lineage>
</organism>
<keyword evidence="2" id="KW-0732">Signal</keyword>
<dbReference type="EMBL" id="CP097649">
    <property type="protein sequence ID" value="URI15764.1"/>
    <property type="molecule type" value="Genomic_DNA"/>
</dbReference>
<keyword evidence="5" id="KW-1185">Reference proteome</keyword>
<feature type="region of interest" description="Disordered" evidence="1">
    <location>
        <begin position="89"/>
        <end position="112"/>
    </location>
</feature>
<dbReference type="Pfam" id="PF16747">
    <property type="entry name" value="Adhesin_E"/>
    <property type="match status" value="1"/>
</dbReference>
<evidence type="ECO:0000256" key="1">
    <source>
        <dbReference type="SAM" id="MobiDB-lite"/>
    </source>
</evidence>